<protein>
    <submittedName>
        <fullName evidence="2">Uncharacterized protein</fullName>
    </submittedName>
</protein>
<dbReference type="WBParaSite" id="PEQ_0000471801-mRNA-1">
    <property type="protein sequence ID" value="PEQ_0000471801-mRNA-1"/>
    <property type="gene ID" value="PEQ_0000471801"/>
</dbReference>
<sequence length="124" mass="13907">MASEDSASGVNSFGGRDAIAPWRGRNAAEKALQPPIVTRRNLFALYTDLDRLNEPRGEMSSLIATDAPLGYSNERSVRIDANEKRVVKFLVEFVKLELRLPISNTNIQQVIHSAFFEIGSLRRF</sequence>
<accession>A0A914RDZ0</accession>
<dbReference type="Proteomes" id="UP000887564">
    <property type="component" value="Unplaced"/>
</dbReference>
<reference evidence="2" key="1">
    <citation type="submission" date="2022-11" db="UniProtKB">
        <authorList>
            <consortium name="WormBaseParasite"/>
        </authorList>
    </citation>
    <scope>IDENTIFICATION</scope>
</reference>
<proteinExistence type="predicted"/>
<organism evidence="1 2">
    <name type="scientific">Parascaris equorum</name>
    <name type="common">Equine roundworm</name>
    <dbReference type="NCBI Taxonomy" id="6256"/>
    <lineage>
        <taxon>Eukaryota</taxon>
        <taxon>Metazoa</taxon>
        <taxon>Ecdysozoa</taxon>
        <taxon>Nematoda</taxon>
        <taxon>Chromadorea</taxon>
        <taxon>Rhabditida</taxon>
        <taxon>Spirurina</taxon>
        <taxon>Ascaridomorpha</taxon>
        <taxon>Ascaridoidea</taxon>
        <taxon>Ascarididae</taxon>
        <taxon>Parascaris</taxon>
    </lineage>
</organism>
<dbReference type="AlphaFoldDB" id="A0A914RDZ0"/>
<evidence type="ECO:0000313" key="1">
    <source>
        <dbReference type="Proteomes" id="UP000887564"/>
    </source>
</evidence>
<keyword evidence="1" id="KW-1185">Reference proteome</keyword>
<evidence type="ECO:0000313" key="2">
    <source>
        <dbReference type="WBParaSite" id="PEQ_0000471801-mRNA-1"/>
    </source>
</evidence>
<name>A0A914RDZ0_PAREQ</name>